<accession>A0ABU6Y496</accession>
<proteinExistence type="predicted"/>
<dbReference type="Proteomes" id="UP001341840">
    <property type="component" value="Unassembled WGS sequence"/>
</dbReference>
<feature type="region of interest" description="Disordered" evidence="1">
    <location>
        <begin position="1"/>
        <end position="22"/>
    </location>
</feature>
<evidence type="ECO:0000313" key="2">
    <source>
        <dbReference type="EMBL" id="MED6204847.1"/>
    </source>
</evidence>
<feature type="region of interest" description="Disordered" evidence="1">
    <location>
        <begin position="45"/>
        <end position="67"/>
    </location>
</feature>
<organism evidence="2 3">
    <name type="scientific">Stylosanthes scabra</name>
    <dbReference type="NCBI Taxonomy" id="79078"/>
    <lineage>
        <taxon>Eukaryota</taxon>
        <taxon>Viridiplantae</taxon>
        <taxon>Streptophyta</taxon>
        <taxon>Embryophyta</taxon>
        <taxon>Tracheophyta</taxon>
        <taxon>Spermatophyta</taxon>
        <taxon>Magnoliopsida</taxon>
        <taxon>eudicotyledons</taxon>
        <taxon>Gunneridae</taxon>
        <taxon>Pentapetalae</taxon>
        <taxon>rosids</taxon>
        <taxon>fabids</taxon>
        <taxon>Fabales</taxon>
        <taxon>Fabaceae</taxon>
        <taxon>Papilionoideae</taxon>
        <taxon>50 kb inversion clade</taxon>
        <taxon>dalbergioids sensu lato</taxon>
        <taxon>Dalbergieae</taxon>
        <taxon>Pterocarpus clade</taxon>
        <taxon>Stylosanthes</taxon>
    </lineage>
</organism>
<comment type="caution">
    <text evidence="2">The sequence shown here is derived from an EMBL/GenBank/DDBJ whole genome shotgun (WGS) entry which is preliminary data.</text>
</comment>
<keyword evidence="3" id="KW-1185">Reference proteome</keyword>
<protein>
    <submittedName>
        <fullName evidence="2">Uncharacterized protein</fullName>
    </submittedName>
</protein>
<gene>
    <name evidence="2" type="ORF">PIB30_012618</name>
</gene>
<evidence type="ECO:0000313" key="3">
    <source>
        <dbReference type="Proteomes" id="UP001341840"/>
    </source>
</evidence>
<evidence type="ECO:0000256" key="1">
    <source>
        <dbReference type="SAM" id="MobiDB-lite"/>
    </source>
</evidence>
<dbReference type="EMBL" id="JASCZI010241687">
    <property type="protein sequence ID" value="MED6204847.1"/>
    <property type="molecule type" value="Genomic_DNA"/>
</dbReference>
<name>A0ABU6Y496_9FABA</name>
<reference evidence="2 3" key="1">
    <citation type="journal article" date="2023" name="Plants (Basel)">
        <title>Bridging the Gap: Combining Genomics and Transcriptomics Approaches to Understand Stylosanthes scabra, an Orphan Legume from the Brazilian Caatinga.</title>
        <authorList>
            <person name="Ferreira-Neto J.R.C."/>
            <person name="da Silva M.D."/>
            <person name="Binneck E."/>
            <person name="de Melo N.F."/>
            <person name="da Silva R.H."/>
            <person name="de Melo A.L.T.M."/>
            <person name="Pandolfi V."/>
            <person name="Bustamante F.O."/>
            <person name="Brasileiro-Vidal A.C."/>
            <person name="Benko-Iseppon A.M."/>
        </authorList>
    </citation>
    <scope>NUCLEOTIDE SEQUENCE [LARGE SCALE GENOMIC DNA]</scope>
    <source>
        <tissue evidence="2">Leaves</tissue>
    </source>
</reference>
<sequence length="134" mass="14521">MDIETSVNPHPPPRPLHQRRRSLRRRSFFTNLRYAPSVAAPSVVAPSVAPETTVNPHPLSRPHLSLTPSICTQKEEKKESSVAAPSVNPNLRRVLFTAIGAPSAAAPRSLLFTAIAAPSVALLLSARHRPALFL</sequence>